<sequence>MGAQWKAKHKDIAANAKGRMFTKLSKEIMLAARNGADPDMNARLRMVVEQAKKASMPRETLERAIKKGAGLLGDAVNFERVTYEGFAPHRVAVIVECLTDNVNRTAPEMRVLFRKGQLGVSGSVSWDFDHVGIIEASPTRPDADAELAAIEAGAQDFELLEADEAESGEGGGAQFYTDAADLDLVCRALPAQGFNVNSAKLGYRPKNPVTLGAAELEEVEAFLAAIDANDDVQEVYVALAG</sequence>
<gene>
    <name evidence="7" type="ORF">PFX98_07625</name>
</gene>
<dbReference type="InterPro" id="IPR029072">
    <property type="entry name" value="YebC-like"/>
</dbReference>
<comment type="similarity">
    <text evidence="1 4">Belongs to the TACO1 family.</text>
</comment>
<evidence type="ECO:0000313" key="8">
    <source>
        <dbReference type="Proteomes" id="UP001177769"/>
    </source>
</evidence>
<protein>
    <recommendedName>
        <fullName evidence="4">Probable transcriptional regulatory protein PFX98_07625</fullName>
    </recommendedName>
</protein>
<dbReference type="Pfam" id="PF01709">
    <property type="entry name" value="Transcrip_reg"/>
    <property type="match status" value="1"/>
</dbReference>
<accession>A0AA95NJF6</accession>
<dbReference type="AlphaFoldDB" id="A0AA95NJF6"/>
<keyword evidence="4 7" id="KW-0238">DNA-binding</keyword>
<dbReference type="GO" id="GO:0005737">
    <property type="term" value="C:cytoplasm"/>
    <property type="evidence" value="ECO:0007669"/>
    <property type="project" value="UniProtKB-SubCell"/>
</dbReference>
<dbReference type="Pfam" id="PF20772">
    <property type="entry name" value="TACO1_YebC_N"/>
    <property type="match status" value="1"/>
</dbReference>
<dbReference type="InterPro" id="IPR002876">
    <property type="entry name" value="Transcrip_reg_TACO1-like"/>
</dbReference>
<comment type="subcellular location">
    <subcellularLocation>
        <location evidence="4">Cytoplasm</location>
    </subcellularLocation>
</comment>
<dbReference type="InterPro" id="IPR049083">
    <property type="entry name" value="TACO1_YebC_N"/>
</dbReference>
<proteinExistence type="inferred from homology"/>
<keyword evidence="8" id="KW-1185">Reference proteome</keyword>
<reference evidence="7" key="1">
    <citation type="submission" date="2023-01" db="EMBL/GenBank/DDBJ databases">
        <title>Whole genome sequence of Paucibacter sp. S2-9 isolated from pond sediment.</title>
        <authorList>
            <person name="Jung J.Y."/>
        </authorList>
    </citation>
    <scope>NUCLEOTIDE SEQUENCE</scope>
    <source>
        <strain evidence="7">S2-9</strain>
    </source>
</reference>
<dbReference type="NCBIfam" id="NF009044">
    <property type="entry name" value="PRK12378.1"/>
    <property type="match status" value="1"/>
</dbReference>
<dbReference type="RefSeq" id="WP_285234588.1">
    <property type="nucleotide sequence ID" value="NZ_CP116346.1"/>
</dbReference>
<name>A0AA95NJF6_9BURK</name>
<dbReference type="GO" id="GO:0003677">
    <property type="term" value="F:DNA binding"/>
    <property type="evidence" value="ECO:0007669"/>
    <property type="project" value="UniProtKB-UniRule"/>
</dbReference>
<evidence type="ECO:0000256" key="2">
    <source>
        <dbReference type="ARBA" id="ARBA00023015"/>
    </source>
</evidence>
<keyword evidence="4" id="KW-0963">Cytoplasm</keyword>
<dbReference type="PANTHER" id="PTHR12532">
    <property type="entry name" value="TRANSLATIONAL ACTIVATOR OF CYTOCHROME C OXIDASE 1"/>
    <property type="match status" value="1"/>
</dbReference>
<dbReference type="GO" id="GO:0006355">
    <property type="term" value="P:regulation of DNA-templated transcription"/>
    <property type="evidence" value="ECO:0007669"/>
    <property type="project" value="UniProtKB-UniRule"/>
</dbReference>
<dbReference type="InterPro" id="IPR026564">
    <property type="entry name" value="Transcrip_reg_TACO1-like_dom3"/>
</dbReference>
<evidence type="ECO:0000256" key="4">
    <source>
        <dbReference type="HAMAP-Rule" id="MF_00693"/>
    </source>
</evidence>
<dbReference type="PANTHER" id="PTHR12532:SF0">
    <property type="entry name" value="TRANSLATIONAL ACTIVATOR OF CYTOCHROME C OXIDASE 1"/>
    <property type="match status" value="1"/>
</dbReference>
<dbReference type="EMBL" id="CP116346">
    <property type="protein sequence ID" value="WIT13473.1"/>
    <property type="molecule type" value="Genomic_DNA"/>
</dbReference>
<dbReference type="HAMAP" id="MF_00693">
    <property type="entry name" value="Transcrip_reg_TACO1"/>
    <property type="match status" value="1"/>
</dbReference>
<dbReference type="InterPro" id="IPR048300">
    <property type="entry name" value="TACO1_YebC-like_2nd/3rd_dom"/>
</dbReference>
<keyword evidence="3 4" id="KW-0804">Transcription</keyword>
<evidence type="ECO:0000313" key="7">
    <source>
        <dbReference type="EMBL" id="WIT13473.1"/>
    </source>
</evidence>
<feature type="domain" description="TACO1/YebC-like second and third" evidence="5">
    <location>
        <begin position="78"/>
        <end position="237"/>
    </location>
</feature>
<evidence type="ECO:0000256" key="3">
    <source>
        <dbReference type="ARBA" id="ARBA00023163"/>
    </source>
</evidence>
<dbReference type="Gene3D" id="3.30.70.980">
    <property type="match status" value="2"/>
</dbReference>
<evidence type="ECO:0000259" key="5">
    <source>
        <dbReference type="Pfam" id="PF01709"/>
    </source>
</evidence>
<keyword evidence="2 4" id="KW-0805">Transcription regulation</keyword>
<dbReference type="SUPFAM" id="SSF75625">
    <property type="entry name" value="YebC-like"/>
    <property type="match status" value="1"/>
</dbReference>
<dbReference type="InterPro" id="IPR017856">
    <property type="entry name" value="Integrase-like_N"/>
</dbReference>
<evidence type="ECO:0000256" key="1">
    <source>
        <dbReference type="ARBA" id="ARBA00008724"/>
    </source>
</evidence>
<evidence type="ECO:0000259" key="6">
    <source>
        <dbReference type="Pfam" id="PF20772"/>
    </source>
</evidence>
<feature type="domain" description="TACO1/YebC-like N-terminal" evidence="6">
    <location>
        <begin position="5"/>
        <end position="70"/>
    </location>
</feature>
<dbReference type="Proteomes" id="UP001177769">
    <property type="component" value="Chromosome"/>
</dbReference>
<organism evidence="7 8">
    <name type="scientific">Paucibacter sediminis</name>
    <dbReference type="NCBI Taxonomy" id="3019553"/>
    <lineage>
        <taxon>Bacteria</taxon>
        <taxon>Pseudomonadati</taxon>
        <taxon>Pseudomonadota</taxon>
        <taxon>Betaproteobacteria</taxon>
        <taxon>Burkholderiales</taxon>
        <taxon>Sphaerotilaceae</taxon>
        <taxon>Roseateles</taxon>
    </lineage>
</organism>
<dbReference type="KEGG" id="pais:PFX98_07625"/>
<dbReference type="Gene3D" id="1.10.10.200">
    <property type="match status" value="1"/>
</dbReference>